<sequence>MFSLVLHNLLDPFTIMMVFGGVLMGISFGAMPGLTSTMGVALLMPLTFSMEPQIGISLLVGIFCGAIYGGSIPAILINTPGTPSAAATVIDGYKFTQRGEAGRALGISVISSFGGGIISGVMLILIAPILAEFALKFSAPETFALAFFGISIIASISGESLVKGLMAGILGLILSLIGMDNITGFSRFNFGNTYLMGGLQFIPVLVGLFALSQCFISIETILNKTAPVGKTKRILPTKADFKRVLPTIIRAGFTGTFIGSIPGAGGDVSAFVSYDMEKRVSKHPEDFGTGIPEGIAAPEASNNGTTGGALIPLLTLGIPGDPNTAVMLGALMVHNLIPGPQLFLEHAEITYTLFGTFIVANIFMLILGLSGIRLFTKIIAIPKKTLVPIIMVLSTVGSFAINNNFTDVTTMLIAGVIGYLLIKGGFPLSPIVLALILGPMAEGNFRRSLVMSQGDYSIFFSRPISAFFIVVAILSISWPIIKSVKKGLRRPSVIQ</sequence>
<dbReference type="PANTHER" id="PTHR35342">
    <property type="entry name" value="TRICARBOXYLIC TRANSPORT PROTEIN"/>
    <property type="match status" value="1"/>
</dbReference>
<feature type="transmembrane region" description="Helical" evidence="1">
    <location>
        <begin position="12"/>
        <end position="34"/>
    </location>
</feature>
<feature type="transmembrane region" description="Helical" evidence="1">
    <location>
        <begin position="411"/>
        <end position="438"/>
    </location>
</feature>
<keyword evidence="4" id="KW-1185">Reference proteome</keyword>
<evidence type="ECO:0000256" key="1">
    <source>
        <dbReference type="SAM" id="Phobius"/>
    </source>
</evidence>
<gene>
    <name evidence="3" type="ORF">EXM22_09830</name>
</gene>
<keyword evidence="1" id="KW-0812">Transmembrane</keyword>
<name>A0A5C1QKY6_9SPIO</name>
<dbReference type="EMBL" id="CP036150">
    <property type="protein sequence ID" value="QEN08271.1"/>
    <property type="molecule type" value="Genomic_DNA"/>
</dbReference>
<dbReference type="KEGG" id="ock:EXM22_09830"/>
<dbReference type="Proteomes" id="UP000324209">
    <property type="component" value="Chromosome"/>
</dbReference>
<evidence type="ECO:0000313" key="4">
    <source>
        <dbReference type="Proteomes" id="UP000324209"/>
    </source>
</evidence>
<feature type="transmembrane region" description="Helical" evidence="1">
    <location>
        <begin position="386"/>
        <end position="405"/>
    </location>
</feature>
<dbReference type="InterPro" id="IPR002823">
    <property type="entry name" value="DUF112_TM"/>
</dbReference>
<dbReference type="RefSeq" id="WP_149486351.1">
    <property type="nucleotide sequence ID" value="NZ_CP036150.1"/>
</dbReference>
<proteinExistence type="predicted"/>
<dbReference type="OrthoDB" id="359531at2"/>
<keyword evidence="1" id="KW-0472">Membrane</keyword>
<dbReference type="Pfam" id="PF01970">
    <property type="entry name" value="TctA"/>
    <property type="match status" value="1"/>
</dbReference>
<feature type="transmembrane region" description="Helical" evidence="1">
    <location>
        <begin position="199"/>
        <end position="222"/>
    </location>
</feature>
<feature type="transmembrane region" description="Helical" evidence="1">
    <location>
        <begin position="349"/>
        <end position="374"/>
    </location>
</feature>
<evidence type="ECO:0000259" key="2">
    <source>
        <dbReference type="Pfam" id="PF01970"/>
    </source>
</evidence>
<feature type="domain" description="DUF112" evidence="2">
    <location>
        <begin position="15"/>
        <end position="433"/>
    </location>
</feature>
<dbReference type="AlphaFoldDB" id="A0A5C1QKY6"/>
<accession>A0A5C1QKY6</accession>
<feature type="transmembrane region" description="Helical" evidence="1">
    <location>
        <begin position="54"/>
        <end position="77"/>
    </location>
</feature>
<organism evidence="3 4">
    <name type="scientific">Oceanispirochaeta crateris</name>
    <dbReference type="NCBI Taxonomy" id="2518645"/>
    <lineage>
        <taxon>Bacteria</taxon>
        <taxon>Pseudomonadati</taxon>
        <taxon>Spirochaetota</taxon>
        <taxon>Spirochaetia</taxon>
        <taxon>Spirochaetales</taxon>
        <taxon>Spirochaetaceae</taxon>
        <taxon>Oceanispirochaeta</taxon>
    </lineage>
</organism>
<reference evidence="3 4" key="1">
    <citation type="submission" date="2019-02" db="EMBL/GenBank/DDBJ databases">
        <title>Complete Genome Sequence and Methylome Analysis of free living Spirochaetas.</title>
        <authorList>
            <person name="Fomenkov A."/>
            <person name="Dubinina G."/>
            <person name="Leshcheva N."/>
            <person name="Mikheeva N."/>
            <person name="Grabovich M."/>
            <person name="Vincze T."/>
            <person name="Roberts R.J."/>
        </authorList>
    </citation>
    <scope>NUCLEOTIDE SEQUENCE [LARGE SCALE GENOMIC DNA]</scope>
    <source>
        <strain evidence="3 4">K2</strain>
    </source>
</reference>
<feature type="transmembrane region" description="Helical" evidence="1">
    <location>
        <begin position="459"/>
        <end position="481"/>
    </location>
</feature>
<feature type="transmembrane region" description="Helical" evidence="1">
    <location>
        <begin position="104"/>
        <end position="131"/>
    </location>
</feature>
<feature type="transmembrane region" description="Helical" evidence="1">
    <location>
        <begin position="161"/>
        <end position="179"/>
    </location>
</feature>
<feature type="transmembrane region" description="Helical" evidence="1">
    <location>
        <begin position="243"/>
        <end position="264"/>
    </location>
</feature>
<evidence type="ECO:0000313" key="3">
    <source>
        <dbReference type="EMBL" id="QEN08271.1"/>
    </source>
</evidence>
<feature type="transmembrane region" description="Helical" evidence="1">
    <location>
        <begin position="137"/>
        <end position="154"/>
    </location>
</feature>
<keyword evidence="1" id="KW-1133">Transmembrane helix</keyword>
<protein>
    <submittedName>
        <fullName evidence="3">C4-dicarboxylate ABC transporter permease</fullName>
    </submittedName>
</protein>
<dbReference type="PANTHER" id="PTHR35342:SF5">
    <property type="entry name" value="TRICARBOXYLIC TRANSPORT PROTEIN"/>
    <property type="match status" value="1"/>
</dbReference>